<evidence type="ECO:0000313" key="1">
    <source>
        <dbReference type="EMBL" id="KAJ7687269.1"/>
    </source>
</evidence>
<sequence>MVLTHRTHKAISQWLPNEIITEIVQAAPRSDQASLCRVSQLFHDLILPILYRVVDLEAGASVADFGGTVLSNAALAGLVRSYSVNLPRAGMSIAVKSLSSILVDSSKTFVRLEALSINFLLLTDTDIETLLCWTFPHLVRCSLGTASRHWSDTEQQYTLASFLIRHPRLESLHIQAFPYALERSSVSVRIPLLRLQQLRCSSRIIPSIVSPRIKRVKIYWNGGVDDVDTIFVALKAMIPSDIPFICSNDDYDENLSAVVNSLSRNLPHTRTLELCQYEFPPLNEVIGYLKNFLPRFTGLAFLSVQYMSAWVPASTRKEEEEIDVLSDACPTLKACRLHQRAWRKVDGMWEAYPLTDFDALAGLKS</sequence>
<name>A0AAD7DAX6_MYCRO</name>
<dbReference type="AlphaFoldDB" id="A0AAD7DAX6"/>
<dbReference type="EMBL" id="JARKIE010000089">
    <property type="protein sequence ID" value="KAJ7687269.1"/>
    <property type="molecule type" value="Genomic_DNA"/>
</dbReference>
<evidence type="ECO:0000313" key="2">
    <source>
        <dbReference type="Proteomes" id="UP001221757"/>
    </source>
</evidence>
<accession>A0AAD7DAX6</accession>
<evidence type="ECO:0008006" key="3">
    <source>
        <dbReference type="Google" id="ProtNLM"/>
    </source>
</evidence>
<organism evidence="1 2">
    <name type="scientific">Mycena rosella</name>
    <name type="common">Pink bonnet</name>
    <name type="synonym">Agaricus rosellus</name>
    <dbReference type="NCBI Taxonomy" id="1033263"/>
    <lineage>
        <taxon>Eukaryota</taxon>
        <taxon>Fungi</taxon>
        <taxon>Dikarya</taxon>
        <taxon>Basidiomycota</taxon>
        <taxon>Agaricomycotina</taxon>
        <taxon>Agaricomycetes</taxon>
        <taxon>Agaricomycetidae</taxon>
        <taxon>Agaricales</taxon>
        <taxon>Marasmiineae</taxon>
        <taxon>Mycenaceae</taxon>
        <taxon>Mycena</taxon>
    </lineage>
</organism>
<reference evidence="1" key="1">
    <citation type="submission" date="2023-03" db="EMBL/GenBank/DDBJ databases">
        <title>Massive genome expansion in bonnet fungi (Mycena s.s.) driven by repeated elements and novel gene families across ecological guilds.</title>
        <authorList>
            <consortium name="Lawrence Berkeley National Laboratory"/>
            <person name="Harder C.B."/>
            <person name="Miyauchi S."/>
            <person name="Viragh M."/>
            <person name="Kuo A."/>
            <person name="Thoen E."/>
            <person name="Andreopoulos B."/>
            <person name="Lu D."/>
            <person name="Skrede I."/>
            <person name="Drula E."/>
            <person name="Henrissat B."/>
            <person name="Morin E."/>
            <person name="Kohler A."/>
            <person name="Barry K."/>
            <person name="LaButti K."/>
            <person name="Morin E."/>
            <person name="Salamov A."/>
            <person name="Lipzen A."/>
            <person name="Mereny Z."/>
            <person name="Hegedus B."/>
            <person name="Baldrian P."/>
            <person name="Stursova M."/>
            <person name="Weitz H."/>
            <person name="Taylor A."/>
            <person name="Grigoriev I.V."/>
            <person name="Nagy L.G."/>
            <person name="Martin F."/>
            <person name="Kauserud H."/>
        </authorList>
    </citation>
    <scope>NUCLEOTIDE SEQUENCE</scope>
    <source>
        <strain evidence="1">CBHHK067</strain>
    </source>
</reference>
<dbReference type="Proteomes" id="UP001221757">
    <property type="component" value="Unassembled WGS sequence"/>
</dbReference>
<comment type="caution">
    <text evidence="1">The sequence shown here is derived from an EMBL/GenBank/DDBJ whole genome shotgun (WGS) entry which is preliminary data.</text>
</comment>
<dbReference type="InterPro" id="IPR032675">
    <property type="entry name" value="LRR_dom_sf"/>
</dbReference>
<proteinExistence type="predicted"/>
<keyword evidence="2" id="KW-1185">Reference proteome</keyword>
<protein>
    <recommendedName>
        <fullName evidence="3">F-box domain-containing protein</fullName>
    </recommendedName>
</protein>
<dbReference type="Gene3D" id="3.80.10.10">
    <property type="entry name" value="Ribonuclease Inhibitor"/>
    <property type="match status" value="1"/>
</dbReference>
<gene>
    <name evidence="1" type="ORF">B0H17DRAFT_1136392</name>
</gene>